<keyword evidence="4 12" id="KW-0808">Transferase</keyword>
<feature type="transmembrane region" description="Helical" evidence="10">
    <location>
        <begin position="81"/>
        <end position="99"/>
    </location>
</feature>
<dbReference type="PANTHER" id="PTHR23028">
    <property type="entry name" value="ACETYLTRANSFERASE"/>
    <property type="match status" value="1"/>
</dbReference>
<feature type="compositionally biased region" description="Polar residues" evidence="9">
    <location>
        <begin position="406"/>
        <end position="425"/>
    </location>
</feature>
<name>A0ABW4JM27_9BACL</name>
<dbReference type="InterPro" id="IPR036514">
    <property type="entry name" value="SGNH_hydro_sf"/>
</dbReference>
<evidence type="ECO:0000256" key="3">
    <source>
        <dbReference type="ARBA" id="ARBA00022475"/>
    </source>
</evidence>
<evidence type="ECO:0000256" key="8">
    <source>
        <dbReference type="ARBA" id="ARBA00023315"/>
    </source>
</evidence>
<evidence type="ECO:0000256" key="9">
    <source>
        <dbReference type="SAM" id="MobiDB-lite"/>
    </source>
</evidence>
<organism evidence="12 13">
    <name type="scientific">Alicyclobacillus fodiniaquatilis</name>
    <dbReference type="NCBI Taxonomy" id="1661150"/>
    <lineage>
        <taxon>Bacteria</taxon>
        <taxon>Bacillati</taxon>
        <taxon>Bacillota</taxon>
        <taxon>Bacilli</taxon>
        <taxon>Bacillales</taxon>
        <taxon>Alicyclobacillaceae</taxon>
        <taxon>Alicyclobacillus</taxon>
    </lineage>
</organism>
<feature type="transmembrane region" description="Helical" evidence="10">
    <location>
        <begin position="174"/>
        <end position="195"/>
    </location>
</feature>
<dbReference type="GO" id="GO:0016746">
    <property type="term" value="F:acyltransferase activity"/>
    <property type="evidence" value="ECO:0007669"/>
    <property type="project" value="UniProtKB-KW"/>
</dbReference>
<evidence type="ECO:0000256" key="6">
    <source>
        <dbReference type="ARBA" id="ARBA00022989"/>
    </source>
</evidence>
<dbReference type="PANTHER" id="PTHR23028:SF53">
    <property type="entry name" value="ACYL_TRANSF_3 DOMAIN-CONTAINING PROTEIN"/>
    <property type="match status" value="1"/>
</dbReference>
<dbReference type="InterPro" id="IPR002656">
    <property type="entry name" value="Acyl_transf_3_dom"/>
</dbReference>
<comment type="similarity">
    <text evidence="2">Belongs to the acyltransferase 3 family.</text>
</comment>
<protein>
    <submittedName>
        <fullName evidence="12">Acyltransferase family protein</fullName>
        <ecNumber evidence="12">2.3.1.-</ecNumber>
    </submittedName>
</protein>
<evidence type="ECO:0000256" key="5">
    <source>
        <dbReference type="ARBA" id="ARBA00022692"/>
    </source>
</evidence>
<accession>A0ABW4JM27</accession>
<feature type="transmembrane region" description="Helical" evidence="10">
    <location>
        <begin position="381"/>
        <end position="402"/>
    </location>
</feature>
<keyword evidence="13" id="KW-1185">Reference proteome</keyword>
<gene>
    <name evidence="12" type="ORF">ACFSB2_22535</name>
</gene>
<evidence type="ECO:0000256" key="1">
    <source>
        <dbReference type="ARBA" id="ARBA00004651"/>
    </source>
</evidence>
<keyword evidence="5 10" id="KW-0812">Transmembrane</keyword>
<dbReference type="Gene3D" id="3.40.50.1110">
    <property type="entry name" value="SGNH hydrolase"/>
    <property type="match status" value="1"/>
</dbReference>
<dbReference type="EMBL" id="JBHUCX010000092">
    <property type="protein sequence ID" value="MFD1677444.1"/>
    <property type="molecule type" value="Genomic_DNA"/>
</dbReference>
<dbReference type="Pfam" id="PF01757">
    <property type="entry name" value="Acyl_transf_3"/>
    <property type="match status" value="1"/>
</dbReference>
<evidence type="ECO:0000256" key="7">
    <source>
        <dbReference type="ARBA" id="ARBA00023136"/>
    </source>
</evidence>
<evidence type="ECO:0000256" key="2">
    <source>
        <dbReference type="ARBA" id="ARBA00007400"/>
    </source>
</evidence>
<comment type="caution">
    <text evidence="12">The sequence shown here is derived from an EMBL/GenBank/DDBJ whole genome shotgun (WGS) entry which is preliminary data.</text>
</comment>
<dbReference type="SUPFAM" id="SSF52266">
    <property type="entry name" value="SGNH hydrolase"/>
    <property type="match status" value="1"/>
</dbReference>
<reference evidence="13" key="1">
    <citation type="journal article" date="2019" name="Int. J. Syst. Evol. Microbiol.">
        <title>The Global Catalogue of Microorganisms (GCM) 10K type strain sequencing project: providing services to taxonomists for standard genome sequencing and annotation.</title>
        <authorList>
            <consortium name="The Broad Institute Genomics Platform"/>
            <consortium name="The Broad Institute Genome Sequencing Center for Infectious Disease"/>
            <person name="Wu L."/>
            <person name="Ma J."/>
        </authorList>
    </citation>
    <scope>NUCLEOTIDE SEQUENCE [LARGE SCALE GENOMIC DNA]</scope>
    <source>
        <strain evidence="13">CGMCC 1.12286</strain>
    </source>
</reference>
<evidence type="ECO:0000313" key="13">
    <source>
        <dbReference type="Proteomes" id="UP001597079"/>
    </source>
</evidence>
<feature type="compositionally biased region" description="Gly residues" evidence="9">
    <location>
        <begin position="473"/>
        <end position="489"/>
    </location>
</feature>
<dbReference type="InterPro" id="IPR050879">
    <property type="entry name" value="Acyltransferase_3"/>
</dbReference>
<keyword evidence="7 10" id="KW-0472">Membrane</keyword>
<comment type="subcellular location">
    <subcellularLocation>
        <location evidence="1">Cell membrane</location>
        <topology evidence="1">Multi-pass membrane protein</topology>
    </subcellularLocation>
</comment>
<feature type="transmembrane region" description="Helical" evidence="10">
    <location>
        <begin position="334"/>
        <end position="352"/>
    </location>
</feature>
<evidence type="ECO:0000313" key="12">
    <source>
        <dbReference type="EMBL" id="MFD1677444.1"/>
    </source>
</evidence>
<feature type="compositionally biased region" description="Low complexity" evidence="9">
    <location>
        <begin position="490"/>
        <end position="500"/>
    </location>
</feature>
<feature type="transmembrane region" description="Helical" evidence="10">
    <location>
        <begin position="263"/>
        <end position="284"/>
    </location>
</feature>
<feature type="transmembrane region" description="Helical" evidence="10">
    <location>
        <begin position="207"/>
        <end position="225"/>
    </location>
</feature>
<sequence length="654" mass="70204">MPKPVKGNGRYMAGIDGLRALAVLAVIAYHLNLAWTPGGLLGVGVFFVLSGYLITDILVGQWKRNKRIDFKDFWMRRARRLLPAMFIMLVVVVAWVALFDRAQIVSLREDALAAILYVSNWWFIFHKVSYFASFGPPSPLGHLWSLAVEEQFYLIWPLVLAFGLRFAPRRGQLIGITLAGATASALAMAMIYQPGADPSRVYYGTDTRAFSLLIGAALALVWPSRQLSATISYWSRLFLDLLGSIGLLSIFFMIWSFNEYNTFLYRGGMVLLSIAAAVVVATLAHPASGLSKVLGCKPLRWLGVRSYGIYLWHYPVIVLTSPTVDTGGFDVTRAVFQVAASIALAALSWRFVEEPIRHGALGKLWTQLRISMSRKGPVTNGLWITSVSALLVLSVFCVGMAVKTPAATSGSGSQDRSITLTTTVTTDHKGSRATTPNENSNGKHISGKQGTSTVKTSPGTDTSQNSPTAGTGNATGTGTGSTSGTGNTTGTGSTSGVSVKSGEGVTAIGDSVMIDAAPYLEKLLPGIVVDGEVGRQMSQAPAVINQLRSEGKLGDRIIIELGTNGDFTKDQLTALLQSLGSVKQIVLVNTRVPRPWQDVVNSTLAEVAASFPHTTLVNWYNASAGKNSLFYSDGVHLQPDGAQFYASLLAKAIN</sequence>
<dbReference type="RefSeq" id="WP_377945338.1">
    <property type="nucleotide sequence ID" value="NZ_JBHUCX010000092.1"/>
</dbReference>
<evidence type="ECO:0000256" key="10">
    <source>
        <dbReference type="SAM" id="Phobius"/>
    </source>
</evidence>
<evidence type="ECO:0000256" key="4">
    <source>
        <dbReference type="ARBA" id="ARBA00022679"/>
    </source>
</evidence>
<feature type="transmembrane region" description="Helical" evidence="10">
    <location>
        <begin position="151"/>
        <end position="167"/>
    </location>
</feature>
<feature type="compositionally biased region" description="Polar residues" evidence="9">
    <location>
        <begin position="432"/>
        <end position="467"/>
    </location>
</feature>
<evidence type="ECO:0000259" key="11">
    <source>
        <dbReference type="Pfam" id="PF01757"/>
    </source>
</evidence>
<feature type="transmembrane region" description="Helical" evidence="10">
    <location>
        <begin position="12"/>
        <end position="32"/>
    </location>
</feature>
<dbReference type="Proteomes" id="UP001597079">
    <property type="component" value="Unassembled WGS sequence"/>
</dbReference>
<keyword evidence="6 10" id="KW-1133">Transmembrane helix</keyword>
<dbReference type="EC" id="2.3.1.-" evidence="12"/>
<feature type="region of interest" description="Disordered" evidence="9">
    <location>
        <begin position="405"/>
        <end position="500"/>
    </location>
</feature>
<keyword evidence="8 12" id="KW-0012">Acyltransferase</keyword>
<feature type="domain" description="Acyltransferase 3" evidence="11">
    <location>
        <begin position="13"/>
        <end position="349"/>
    </location>
</feature>
<keyword evidence="3" id="KW-1003">Cell membrane</keyword>
<feature type="transmembrane region" description="Helical" evidence="10">
    <location>
        <begin position="237"/>
        <end position="257"/>
    </location>
</feature>
<proteinExistence type="inferred from homology"/>
<feature type="transmembrane region" description="Helical" evidence="10">
    <location>
        <begin position="304"/>
        <end position="322"/>
    </location>
</feature>
<feature type="transmembrane region" description="Helical" evidence="10">
    <location>
        <begin position="38"/>
        <end position="60"/>
    </location>
</feature>
<dbReference type="CDD" id="cd01840">
    <property type="entry name" value="SGNH_hydrolase_yrhL_like"/>
    <property type="match status" value="1"/>
</dbReference>